<organism evidence="3 4">
    <name type="scientific">Paenibacillus vulneris</name>
    <dbReference type="NCBI Taxonomy" id="1133364"/>
    <lineage>
        <taxon>Bacteria</taxon>
        <taxon>Bacillati</taxon>
        <taxon>Bacillota</taxon>
        <taxon>Bacilli</taxon>
        <taxon>Bacillales</taxon>
        <taxon>Paenibacillaceae</taxon>
        <taxon>Paenibacillus</taxon>
    </lineage>
</organism>
<evidence type="ECO:0000313" key="4">
    <source>
        <dbReference type="Proteomes" id="UP001597180"/>
    </source>
</evidence>
<evidence type="ECO:0000259" key="2">
    <source>
        <dbReference type="Pfam" id="PF18789"/>
    </source>
</evidence>
<dbReference type="EMBL" id="JBHTLU010000012">
    <property type="protein sequence ID" value="MFD1219501.1"/>
    <property type="molecule type" value="Genomic_DNA"/>
</dbReference>
<keyword evidence="1" id="KW-0175">Coiled coil</keyword>
<dbReference type="Pfam" id="PF18789">
    <property type="entry name" value="DarA_C"/>
    <property type="match status" value="1"/>
</dbReference>
<keyword evidence="4" id="KW-1185">Reference proteome</keyword>
<comment type="caution">
    <text evidence="3">The sequence shown here is derived from an EMBL/GenBank/DDBJ whole genome shotgun (WGS) entry which is preliminary data.</text>
</comment>
<name>A0ABW3UG45_9BACL</name>
<accession>A0ABW3UG45</accession>
<sequence length="210" mass="24898">MKNIVWESEFSQRTKNGVQYWGIGKEMELIYIIETTRHEEDVKIDYSNVYKREYNSLNEVLHIFNEWQKAGYKNIQIVTNVKHNNEIIIEDVSECLELSINSEEMKVLKKESEQLESAKEELKTYRGFIKKYNAEKTFEKYLEESKTDKNKDQNGLYWYEMRLRPASIGAQPKGFVKSDETKGRHGIIAYDRPLTTNEVNEYDLSLWNVS</sequence>
<reference evidence="4" key="1">
    <citation type="journal article" date="2019" name="Int. J. Syst. Evol. Microbiol.">
        <title>The Global Catalogue of Microorganisms (GCM) 10K type strain sequencing project: providing services to taxonomists for standard genome sequencing and annotation.</title>
        <authorList>
            <consortium name="The Broad Institute Genomics Platform"/>
            <consortium name="The Broad Institute Genome Sequencing Center for Infectious Disease"/>
            <person name="Wu L."/>
            <person name="Ma J."/>
        </authorList>
    </citation>
    <scope>NUCLEOTIDE SEQUENCE [LARGE SCALE GENOMIC DNA]</scope>
    <source>
        <strain evidence="4">CCUG 53270</strain>
    </source>
</reference>
<protein>
    <recommendedName>
        <fullName evidence="2">Defence against restriction A C-terminal domain-containing protein</fullName>
    </recommendedName>
</protein>
<dbReference type="InterPro" id="IPR041501">
    <property type="entry name" value="DarA_C"/>
</dbReference>
<feature type="coiled-coil region" evidence="1">
    <location>
        <begin position="98"/>
        <end position="135"/>
    </location>
</feature>
<evidence type="ECO:0000256" key="1">
    <source>
        <dbReference type="SAM" id="Coils"/>
    </source>
</evidence>
<proteinExistence type="predicted"/>
<dbReference type="Proteomes" id="UP001597180">
    <property type="component" value="Unassembled WGS sequence"/>
</dbReference>
<dbReference type="RefSeq" id="WP_345595134.1">
    <property type="nucleotide sequence ID" value="NZ_BAABJG010000055.1"/>
</dbReference>
<evidence type="ECO:0000313" key="3">
    <source>
        <dbReference type="EMBL" id="MFD1219501.1"/>
    </source>
</evidence>
<gene>
    <name evidence="3" type="ORF">ACFQ4B_05185</name>
</gene>
<feature type="domain" description="Defence against restriction A C-terminal" evidence="2">
    <location>
        <begin position="156"/>
        <end position="205"/>
    </location>
</feature>